<protein>
    <recommendedName>
        <fullName evidence="3">alpha,alpha-trehalose-phosphate synthase (ADP-forming)</fullName>
        <ecNumber evidence="3">2.4.1.347</ecNumber>
    </recommendedName>
</protein>
<dbReference type="STRING" id="1121353.H924_11075"/>
<evidence type="ECO:0000313" key="8">
    <source>
        <dbReference type="Proteomes" id="UP000011760"/>
    </source>
</evidence>
<dbReference type="Gene3D" id="3.40.50.2000">
    <property type="entry name" value="Glycogen Phosphorylase B"/>
    <property type="match status" value="2"/>
</dbReference>
<dbReference type="GO" id="GO:0005992">
    <property type="term" value="P:trehalose biosynthetic process"/>
    <property type="evidence" value="ECO:0007669"/>
    <property type="project" value="InterPro"/>
</dbReference>
<dbReference type="RefSeq" id="WP_015652069.1">
    <property type="nucleotide sequence ID" value="NC_020506.1"/>
</dbReference>
<proteinExistence type="inferred from homology"/>
<dbReference type="GO" id="GO:0005829">
    <property type="term" value="C:cytosol"/>
    <property type="evidence" value="ECO:0007669"/>
    <property type="project" value="TreeGrafter"/>
</dbReference>
<gene>
    <name evidence="7" type="ORF">H924_11075</name>
</gene>
<dbReference type="PATRIC" id="fig|1121353.3.peg.2264"/>
<dbReference type="GO" id="GO:0004805">
    <property type="term" value="F:trehalose-phosphatase activity"/>
    <property type="evidence" value="ECO:0007669"/>
    <property type="project" value="TreeGrafter"/>
</dbReference>
<dbReference type="PANTHER" id="PTHR10788">
    <property type="entry name" value="TREHALOSE-6-PHOSPHATE SYNTHASE"/>
    <property type="match status" value="1"/>
</dbReference>
<reference evidence="7 8" key="1">
    <citation type="submission" date="2013-02" db="EMBL/GenBank/DDBJ databases">
        <title>The complete genome sequence of Corynebacterium callunae DSM 20147.</title>
        <authorList>
            <person name="Ruckert C."/>
            <person name="Albersmeier A."/>
            <person name="Kalinowski J."/>
        </authorList>
    </citation>
    <scope>NUCLEOTIDE SEQUENCE [LARGE SCALE GENOMIC DNA]</scope>
    <source>
        <strain evidence="7 8">DSM 20147</strain>
    </source>
</reference>
<evidence type="ECO:0000256" key="4">
    <source>
        <dbReference type="ARBA" id="ARBA00047452"/>
    </source>
</evidence>
<comment type="catalytic activity">
    <reaction evidence="4">
        <text>GDP-alpha-D-glucose + D-glucose 6-phosphate = alpha,alpha-trehalose 6-phosphate + GDP + H(+)</text>
        <dbReference type="Rhea" id="RHEA:14605"/>
        <dbReference type="ChEBI" id="CHEBI:15378"/>
        <dbReference type="ChEBI" id="CHEBI:58189"/>
        <dbReference type="ChEBI" id="CHEBI:58429"/>
        <dbReference type="ChEBI" id="CHEBI:61548"/>
        <dbReference type="ChEBI" id="CHEBI:62230"/>
    </reaction>
</comment>
<dbReference type="KEGG" id="ccn:H924_11075"/>
<dbReference type="SUPFAM" id="SSF53756">
    <property type="entry name" value="UDP-Glycosyltransferase/glycogen phosphorylase"/>
    <property type="match status" value="1"/>
</dbReference>
<comment type="catalytic activity">
    <reaction evidence="1">
        <text>CDP-alpha-D-glucose + D-glucose 6-phosphate = alpha,alpha-trehalose 6-phosphate + CDP + H(+)</text>
        <dbReference type="Rhea" id="RHEA:53884"/>
        <dbReference type="ChEBI" id="CHEBI:15378"/>
        <dbReference type="ChEBI" id="CHEBI:58069"/>
        <dbReference type="ChEBI" id="CHEBI:58429"/>
        <dbReference type="ChEBI" id="CHEBI:61548"/>
        <dbReference type="ChEBI" id="CHEBI:137927"/>
    </reaction>
</comment>
<evidence type="ECO:0000256" key="1">
    <source>
        <dbReference type="ARBA" id="ARBA00001525"/>
    </source>
</evidence>
<organism evidence="7 8">
    <name type="scientific">Corynebacterium callunae DSM 20147</name>
    <dbReference type="NCBI Taxonomy" id="1121353"/>
    <lineage>
        <taxon>Bacteria</taxon>
        <taxon>Bacillati</taxon>
        <taxon>Actinomycetota</taxon>
        <taxon>Actinomycetes</taxon>
        <taxon>Mycobacteriales</taxon>
        <taxon>Corynebacteriaceae</taxon>
        <taxon>Corynebacterium</taxon>
    </lineage>
</organism>
<dbReference type="HOGENOM" id="CLU_002351_7_1_11"/>
<evidence type="ECO:0000313" key="7">
    <source>
        <dbReference type="EMBL" id="AGG67643.1"/>
    </source>
</evidence>
<dbReference type="InterPro" id="IPR001830">
    <property type="entry name" value="Glyco_trans_20"/>
</dbReference>
<dbReference type="EMBL" id="CP004354">
    <property type="protein sequence ID" value="AGG67643.1"/>
    <property type="molecule type" value="Genomic_DNA"/>
</dbReference>
<evidence type="ECO:0000256" key="2">
    <source>
        <dbReference type="ARBA" id="ARBA00008799"/>
    </source>
</evidence>
<dbReference type="Pfam" id="PF00982">
    <property type="entry name" value="Glyco_transf_20"/>
    <property type="match status" value="1"/>
</dbReference>
<sequence>MEASNSFVVVANRLPVDMTVHPDGSYSISPSPGGLVTGLSPVLEQHRGCWVGWPGTVDVAPEPFRTDTGVLLHPVKLTSSDFEGFYEGFSNATLWPLFHDLIVQPVYNTDWWQAFREVNLKFAEAVAQVSAPNATVWVQDYQLLLVPGILRQLRPDLKIGFFLHIPFPSPDLFRQLPWREEIVRGMLGADLVGFHLIQNAENFLALTKQVAGTAGSHTGQPDELEVHGTAKVRELGAYIRTPDARNVGVGAFPISIDVSAFGKASKSSVLNLLNDLGNPETTFLGVDRLDYTKGILQRLLAFEQLLEAGALDPEKAVLLQVATPSRERIDHYRVSRSQVEEAVGRINGRFGRMGHPVVHYLHRSLPKSELQILYSAADVMLVTPFKDGMNLVAKEYVANHRDGNGALVLSEFAGAAAELSGAYLCNPFDLESVKRQMVAAVYDLRQNPASARARMLANSEQVYSHDVNVWANSFLDCLKEAGENAKA</sequence>
<dbReference type="CDD" id="cd03788">
    <property type="entry name" value="GT20_TPS"/>
    <property type="match status" value="1"/>
</dbReference>
<dbReference type="Proteomes" id="UP000011760">
    <property type="component" value="Chromosome"/>
</dbReference>
<dbReference type="GO" id="GO:0003825">
    <property type="term" value="F:alpha,alpha-trehalose-phosphate synthase (UDP-forming) activity"/>
    <property type="evidence" value="ECO:0007669"/>
    <property type="project" value="TreeGrafter"/>
</dbReference>
<name>M1V080_9CORY</name>
<dbReference type="OrthoDB" id="9761633at2"/>
<evidence type="ECO:0000256" key="6">
    <source>
        <dbReference type="ARBA" id="ARBA00093268"/>
    </source>
</evidence>
<dbReference type="AlphaFoldDB" id="M1V080"/>
<evidence type="ECO:0000256" key="5">
    <source>
        <dbReference type="ARBA" id="ARBA00048311"/>
    </source>
</evidence>
<dbReference type="PANTHER" id="PTHR10788:SF106">
    <property type="entry name" value="BCDNA.GH08860"/>
    <property type="match status" value="1"/>
</dbReference>
<dbReference type="EC" id="2.4.1.347" evidence="3"/>
<evidence type="ECO:0000256" key="3">
    <source>
        <dbReference type="ARBA" id="ARBA00012842"/>
    </source>
</evidence>
<dbReference type="eggNOG" id="COG0380">
    <property type="taxonomic scope" value="Bacteria"/>
</dbReference>
<keyword evidence="8" id="KW-1185">Reference proteome</keyword>
<comment type="catalytic activity">
    <reaction evidence="6">
        <text>TDP-alpha-D-glucose + D-glucose 6-phosphate = 5-methyl-UDP + alpha,alpha-trehalose 6-phosphate + H(+)</text>
        <dbReference type="Rhea" id="RHEA:53888"/>
        <dbReference type="ChEBI" id="CHEBI:15378"/>
        <dbReference type="ChEBI" id="CHEBI:58429"/>
        <dbReference type="ChEBI" id="CHEBI:61417"/>
        <dbReference type="ChEBI" id="CHEBI:61548"/>
        <dbReference type="ChEBI" id="CHEBI:137931"/>
    </reaction>
</comment>
<comment type="catalytic activity">
    <reaction evidence="5">
        <text>ADP-alpha-D-glucose + D-glucose 6-phosphate = alpha,alpha-trehalose 6-phosphate + ADP + H(+)</text>
        <dbReference type="Rhea" id="RHEA:53880"/>
        <dbReference type="ChEBI" id="CHEBI:15378"/>
        <dbReference type="ChEBI" id="CHEBI:57498"/>
        <dbReference type="ChEBI" id="CHEBI:58429"/>
        <dbReference type="ChEBI" id="CHEBI:61548"/>
        <dbReference type="ChEBI" id="CHEBI:456216"/>
        <dbReference type="EC" id="2.4.1.347"/>
    </reaction>
</comment>
<comment type="similarity">
    <text evidence="2">Belongs to the glycosyltransferase 20 family.</text>
</comment>
<accession>M1V080</accession>